<dbReference type="OrthoDB" id="1430047at2"/>
<dbReference type="EMBL" id="CP007202">
    <property type="protein sequence ID" value="AJR02885.1"/>
    <property type="molecule type" value="Genomic_DNA"/>
</dbReference>
<evidence type="ECO:0000313" key="2">
    <source>
        <dbReference type="EMBL" id="AJR02885.1"/>
    </source>
</evidence>
<gene>
    <name evidence="2" type="ORF">AW14_03765</name>
</gene>
<feature type="signal peptide" evidence="1">
    <location>
        <begin position="1"/>
        <end position="21"/>
    </location>
</feature>
<accession>A0A0C5WJG2</accession>
<dbReference type="AlphaFoldDB" id="A0A0C5WJG2"/>
<reference evidence="2 3" key="1">
    <citation type="submission" date="2014-02" db="EMBL/GenBank/DDBJ databases">
        <authorList>
            <person name="Young C.-C."/>
            <person name="Hameed A."/>
            <person name="Huang H.-C."/>
            <person name="Shahina M."/>
        </authorList>
    </citation>
    <scope>NUCLEOTIDE SEQUENCE [LARGE SCALE GENOMIC DNA]</scope>
    <source>
        <strain evidence="2 3">CC-SAMT-1</strain>
    </source>
</reference>
<organism evidence="2 3">
    <name type="scientific">Siansivirga zeaxanthinifaciens CC-SAMT-1</name>
    <dbReference type="NCBI Taxonomy" id="1454006"/>
    <lineage>
        <taxon>Bacteria</taxon>
        <taxon>Pseudomonadati</taxon>
        <taxon>Bacteroidota</taxon>
        <taxon>Flavobacteriia</taxon>
        <taxon>Flavobacteriales</taxon>
        <taxon>Flavobacteriaceae</taxon>
        <taxon>Siansivirga</taxon>
    </lineage>
</organism>
<dbReference type="RefSeq" id="WP_044637586.1">
    <property type="nucleotide sequence ID" value="NZ_CP007202.1"/>
</dbReference>
<sequence length="282" mass="32243">MKTFIKYIALGLMLFPFSSCEDVIDLEVPTGKIRLVIEASLDWQKGTSGNNQTIKLSKSIPYFETSNNNLVTNASVKVTNIDTNETFVFTNENDGTYTTSSFVPILNNHYRLEINYDGEIYQAEETLIPVVDIKKITQSLEGGFDDELLDVNVFFDDPLETDNYYLVRYFEAGDLFPYLDALSDEFFQGEEMHDFLEKADDEDTSEDPFEPGDTLEISLFGISENYYNYMRLLIEQYFGGGDPFESTAAEIKGNCINKTNPENYAFGYFRVTQVNKTTFTFQ</sequence>
<evidence type="ECO:0000313" key="3">
    <source>
        <dbReference type="Proteomes" id="UP000032229"/>
    </source>
</evidence>
<dbReference type="HOGENOM" id="CLU_079066_0_1_10"/>
<evidence type="ECO:0008006" key="4">
    <source>
        <dbReference type="Google" id="ProtNLM"/>
    </source>
</evidence>
<name>A0A0C5WJG2_9FLAO</name>
<protein>
    <recommendedName>
        <fullName evidence="4">DUF4249 domain-containing protein</fullName>
    </recommendedName>
</protein>
<feature type="chain" id="PRO_5002184168" description="DUF4249 domain-containing protein" evidence="1">
    <location>
        <begin position="22"/>
        <end position="282"/>
    </location>
</feature>
<dbReference type="PATRIC" id="fig|1454006.5.peg.731"/>
<keyword evidence="1" id="KW-0732">Signal</keyword>
<dbReference type="STRING" id="1454006.AW14_03765"/>
<dbReference type="InterPro" id="IPR025345">
    <property type="entry name" value="DUF4249"/>
</dbReference>
<dbReference type="Pfam" id="PF14054">
    <property type="entry name" value="DUF4249"/>
    <property type="match status" value="1"/>
</dbReference>
<keyword evidence="3" id="KW-1185">Reference proteome</keyword>
<dbReference type="Proteomes" id="UP000032229">
    <property type="component" value="Chromosome"/>
</dbReference>
<proteinExistence type="predicted"/>
<dbReference type="KEGG" id="sze:AW14_03765"/>
<evidence type="ECO:0000256" key="1">
    <source>
        <dbReference type="SAM" id="SignalP"/>
    </source>
</evidence>